<name>A0A4Y6PR39_PERCE</name>
<accession>A0A5B8Y410</accession>
<dbReference type="PRINTS" id="PR00633">
    <property type="entry name" value="RCCNDNSATION"/>
</dbReference>
<dbReference type="SUPFAM" id="SSF50985">
    <property type="entry name" value="RCC1/BLIP-II"/>
    <property type="match status" value="1"/>
</dbReference>
<gene>
    <name evidence="2" type="ORF">FIV42_08540</name>
</gene>
<dbReference type="AlphaFoldDB" id="A0A4Y6PR39"/>
<dbReference type="PANTHER" id="PTHR45982:SF1">
    <property type="entry name" value="REGULATOR OF CHROMOSOME CONDENSATION"/>
    <property type="match status" value="1"/>
</dbReference>
<organism evidence="2 3">
    <name type="scientific">Persicimonas caeni</name>
    <dbReference type="NCBI Taxonomy" id="2292766"/>
    <lineage>
        <taxon>Bacteria</taxon>
        <taxon>Deltaproteobacteria</taxon>
        <taxon>Bradymonadales</taxon>
        <taxon>Bradymonadaceae</taxon>
        <taxon>Persicimonas</taxon>
    </lineage>
</organism>
<dbReference type="Gene3D" id="2.130.10.30">
    <property type="entry name" value="Regulator of chromosome condensation 1/beta-lactamase-inhibitor protein II"/>
    <property type="match status" value="3"/>
</dbReference>
<reference evidence="2 3" key="1">
    <citation type="submission" date="2019-06" db="EMBL/GenBank/DDBJ databases">
        <title>Persicimonas caeni gen. nov., sp. nov., a predatory bacterium isolated from solar saltern.</title>
        <authorList>
            <person name="Wang S."/>
        </authorList>
    </citation>
    <scope>NUCLEOTIDE SEQUENCE [LARGE SCALE GENOMIC DNA]</scope>
    <source>
        <strain evidence="2 3">YN101</strain>
    </source>
</reference>
<dbReference type="Pfam" id="PF13540">
    <property type="entry name" value="RCC1_2"/>
    <property type="match status" value="4"/>
</dbReference>
<feature type="region of interest" description="Disordered" evidence="1">
    <location>
        <begin position="86"/>
        <end position="115"/>
    </location>
</feature>
<dbReference type="InterPro" id="IPR000408">
    <property type="entry name" value="Reg_chr_condens"/>
</dbReference>
<dbReference type="InterPro" id="IPR051553">
    <property type="entry name" value="Ran_GTPase-activating"/>
</dbReference>
<accession>A0A4Y6PR39</accession>
<evidence type="ECO:0008006" key="4">
    <source>
        <dbReference type="Google" id="ProtNLM"/>
    </source>
</evidence>
<keyword evidence="3" id="KW-1185">Reference proteome</keyword>
<sequence>MRLLSCWRTCSGRTLLTAQPRSSSHRSRKNVEVLRGPDRRKARVGYLLAALCLFPSCSLESASSGPGWQLDDDRDSATYDDRDALRDATSDTSDHDAPNLDSGGGGDVRDASDSGEAEVVPVAVAAGRNTCVTYSNGRIKCAGDNEFGAFGGAVERGDVNEPAIVDGVEDVHAVESFSSHFCAALMPGQVTCWGENASYQLTDVAPPGSGTPPITIPSLDDVVEIAVGDNFTCARLLDWRVECWGDNARGQVGDGRGGEGGSQMLASQPSVVAGLTDVIEVAAGGANACARLRDGRVFCWGDNTFGQLRRHTPDYQNDHEPSPLENERADEAVQLCVGDGHVCSRSGRSSHVTCWGRNTEGAVGDHGFDEWGIETLVIDAIDIACGAHFTCALAEGGHVECWGSNSNGQLGRGEGPRALPASYGEAVVAGLQDVVALDAGEAHACAVTSDGKVWCWGANEHGQLGDGTNEDKRAPVETLF</sequence>
<dbReference type="GO" id="GO:0005085">
    <property type="term" value="F:guanyl-nucleotide exchange factor activity"/>
    <property type="evidence" value="ECO:0007669"/>
    <property type="project" value="TreeGrafter"/>
</dbReference>
<dbReference type="Proteomes" id="UP000315995">
    <property type="component" value="Chromosome"/>
</dbReference>
<evidence type="ECO:0000313" key="2">
    <source>
        <dbReference type="EMBL" id="QDG50776.1"/>
    </source>
</evidence>
<protein>
    <recommendedName>
        <fullName evidence="4">Chromosome condensation regulator RCC1</fullName>
    </recommendedName>
</protein>
<dbReference type="GO" id="GO:0005737">
    <property type="term" value="C:cytoplasm"/>
    <property type="evidence" value="ECO:0007669"/>
    <property type="project" value="TreeGrafter"/>
</dbReference>
<feature type="compositionally biased region" description="Basic and acidic residues" evidence="1">
    <location>
        <begin position="86"/>
        <end position="98"/>
    </location>
</feature>
<evidence type="ECO:0000313" key="3">
    <source>
        <dbReference type="Proteomes" id="UP000315995"/>
    </source>
</evidence>
<dbReference type="OrthoDB" id="9758365at2"/>
<dbReference type="PANTHER" id="PTHR45982">
    <property type="entry name" value="REGULATOR OF CHROMOSOME CONDENSATION"/>
    <property type="match status" value="1"/>
</dbReference>
<dbReference type="EMBL" id="CP041186">
    <property type="protein sequence ID" value="QDG50776.1"/>
    <property type="molecule type" value="Genomic_DNA"/>
</dbReference>
<proteinExistence type="predicted"/>
<dbReference type="PROSITE" id="PS50012">
    <property type="entry name" value="RCC1_3"/>
    <property type="match status" value="5"/>
</dbReference>
<dbReference type="InterPro" id="IPR009091">
    <property type="entry name" value="RCC1/BLIP-II"/>
</dbReference>
<evidence type="ECO:0000256" key="1">
    <source>
        <dbReference type="SAM" id="MobiDB-lite"/>
    </source>
</evidence>